<evidence type="ECO:0000256" key="4">
    <source>
        <dbReference type="ARBA" id="ARBA00012149"/>
    </source>
</evidence>
<keyword evidence="7" id="KW-0949">S-adenosyl-L-methionine</keyword>
<evidence type="ECO:0000313" key="14">
    <source>
        <dbReference type="EMBL" id="OBJ39556.1"/>
    </source>
</evidence>
<feature type="transmembrane region" description="Helical" evidence="12">
    <location>
        <begin position="121"/>
        <end position="148"/>
    </location>
</feature>
<dbReference type="InterPro" id="IPR033580">
    <property type="entry name" value="Nurim-like"/>
</dbReference>
<evidence type="ECO:0000256" key="12">
    <source>
        <dbReference type="SAM" id="Phobius"/>
    </source>
</evidence>
<dbReference type="EC" id="2.1.1.334" evidence="4"/>
<comment type="subcellular location">
    <subcellularLocation>
        <location evidence="2">Membrane</location>
        <topology evidence="2">Multi-pass membrane protein</topology>
    </subcellularLocation>
</comment>
<keyword evidence="8 12" id="KW-0812">Transmembrane</keyword>
<dbReference type="GO" id="GO:0016020">
    <property type="term" value="C:membrane"/>
    <property type="evidence" value="ECO:0007669"/>
    <property type="project" value="UniProtKB-SubCell"/>
</dbReference>
<protein>
    <recommendedName>
        <fullName evidence="4">methanethiol S-methyltransferase</fullName>
        <ecNumber evidence="4">2.1.1.334</ecNumber>
    </recommendedName>
</protein>
<gene>
    <name evidence="14" type="ORF">A5630_27190</name>
</gene>
<dbReference type="InterPro" id="IPR009915">
    <property type="entry name" value="NnrU_dom"/>
</dbReference>
<comment type="caution">
    <text evidence="14">The sequence shown here is derived from an EMBL/GenBank/DDBJ whole genome shotgun (WGS) entry which is preliminary data.</text>
</comment>
<keyword evidence="9 12" id="KW-1133">Transmembrane helix</keyword>
<dbReference type="Gene3D" id="1.20.120.1630">
    <property type="match status" value="1"/>
</dbReference>
<dbReference type="NCBIfam" id="NF045656">
    <property type="entry name" value="MeththiolMtaseMddA"/>
    <property type="match status" value="1"/>
</dbReference>
<dbReference type="PANTHER" id="PTHR31040:SF1">
    <property type="entry name" value="NURIM"/>
    <property type="match status" value="1"/>
</dbReference>
<evidence type="ECO:0000256" key="5">
    <source>
        <dbReference type="ARBA" id="ARBA00022603"/>
    </source>
</evidence>
<accession>A0A1A3GW10</accession>
<evidence type="ECO:0000313" key="15">
    <source>
        <dbReference type="Proteomes" id="UP000093898"/>
    </source>
</evidence>
<evidence type="ECO:0000256" key="2">
    <source>
        <dbReference type="ARBA" id="ARBA00004141"/>
    </source>
</evidence>
<keyword evidence="6" id="KW-0808">Transferase</keyword>
<dbReference type="Pfam" id="PF07298">
    <property type="entry name" value="NnrU"/>
    <property type="match status" value="1"/>
</dbReference>
<proteinExistence type="inferred from homology"/>
<dbReference type="RefSeq" id="WP_064983246.1">
    <property type="nucleotide sequence ID" value="NZ_LZLC01000173.1"/>
</dbReference>
<evidence type="ECO:0000256" key="9">
    <source>
        <dbReference type="ARBA" id="ARBA00022989"/>
    </source>
</evidence>
<evidence type="ECO:0000256" key="6">
    <source>
        <dbReference type="ARBA" id="ARBA00022679"/>
    </source>
</evidence>
<dbReference type="PANTHER" id="PTHR31040">
    <property type="entry name" value="NURIM"/>
    <property type="match status" value="1"/>
</dbReference>
<feature type="transmembrane region" description="Helical" evidence="12">
    <location>
        <begin position="41"/>
        <end position="61"/>
    </location>
</feature>
<evidence type="ECO:0000259" key="13">
    <source>
        <dbReference type="Pfam" id="PF07298"/>
    </source>
</evidence>
<reference evidence="14 15" key="1">
    <citation type="submission" date="2016-06" db="EMBL/GenBank/DDBJ databases">
        <authorList>
            <person name="Kjaerup R.B."/>
            <person name="Dalgaard T.S."/>
            <person name="Juul-Madsen H.R."/>
        </authorList>
    </citation>
    <scope>NUCLEOTIDE SEQUENCE [LARGE SCALE GENOMIC DNA]</scope>
    <source>
        <strain evidence="14 15">1127319.6</strain>
    </source>
</reference>
<evidence type="ECO:0000256" key="7">
    <source>
        <dbReference type="ARBA" id="ARBA00022691"/>
    </source>
</evidence>
<dbReference type="GO" id="GO:0008168">
    <property type="term" value="F:methyltransferase activity"/>
    <property type="evidence" value="ECO:0007669"/>
    <property type="project" value="UniProtKB-KW"/>
</dbReference>
<comment type="similarity">
    <text evidence="3">Belongs to the nurim family.</text>
</comment>
<keyword evidence="5" id="KW-0489">Methyltransferase</keyword>
<dbReference type="Proteomes" id="UP000093898">
    <property type="component" value="Unassembled WGS sequence"/>
</dbReference>
<dbReference type="InterPro" id="IPR054700">
    <property type="entry name" value="MddA"/>
</dbReference>
<feature type="transmembrane region" description="Helical" evidence="12">
    <location>
        <begin position="82"/>
        <end position="101"/>
    </location>
</feature>
<comment type="catalytic activity">
    <reaction evidence="11">
        <text>methanethiol + S-adenosyl-L-methionine = dimethyl sulfide + S-adenosyl-L-homocysteine + H(+)</text>
        <dbReference type="Rhea" id="RHEA:50428"/>
        <dbReference type="ChEBI" id="CHEBI:15378"/>
        <dbReference type="ChEBI" id="CHEBI:16007"/>
        <dbReference type="ChEBI" id="CHEBI:17437"/>
        <dbReference type="ChEBI" id="CHEBI:57856"/>
        <dbReference type="ChEBI" id="CHEBI:59789"/>
        <dbReference type="EC" id="2.1.1.334"/>
    </reaction>
</comment>
<dbReference type="OrthoDB" id="9789029at2"/>
<keyword evidence="10 12" id="KW-0472">Membrane</keyword>
<dbReference type="STRING" id="56689.GCA_001291445_01340"/>
<evidence type="ECO:0000256" key="8">
    <source>
        <dbReference type="ARBA" id="ARBA00022692"/>
    </source>
</evidence>
<comment type="function">
    <text evidence="1">Catalyzes the methylation of methanethiol (MeSH) to yield dimethylsulphide (DMS).</text>
</comment>
<organism evidence="14 15">
    <name type="scientific">Mycolicibacterium mucogenicum</name>
    <name type="common">Mycobacterium mucogenicum</name>
    <dbReference type="NCBI Taxonomy" id="56689"/>
    <lineage>
        <taxon>Bacteria</taxon>
        <taxon>Bacillati</taxon>
        <taxon>Actinomycetota</taxon>
        <taxon>Actinomycetes</taxon>
        <taxon>Mycobacteriales</taxon>
        <taxon>Mycobacteriaceae</taxon>
        <taxon>Mycolicibacterium</taxon>
    </lineage>
</organism>
<dbReference type="GO" id="GO:0032259">
    <property type="term" value="P:methylation"/>
    <property type="evidence" value="ECO:0007669"/>
    <property type="project" value="UniProtKB-KW"/>
</dbReference>
<evidence type="ECO:0000256" key="10">
    <source>
        <dbReference type="ARBA" id="ARBA00023136"/>
    </source>
</evidence>
<evidence type="ECO:0000256" key="3">
    <source>
        <dbReference type="ARBA" id="ARBA00010631"/>
    </source>
</evidence>
<dbReference type="EMBL" id="LZLC01000173">
    <property type="protein sequence ID" value="OBJ39556.1"/>
    <property type="molecule type" value="Genomic_DNA"/>
</dbReference>
<dbReference type="AlphaFoldDB" id="A0A1A3GW10"/>
<name>A0A1A3GW10_MYCMU</name>
<feature type="domain" description="NnrU" evidence="13">
    <location>
        <begin position="55"/>
        <end position="189"/>
    </location>
</feature>
<evidence type="ECO:0000256" key="1">
    <source>
        <dbReference type="ARBA" id="ARBA00002096"/>
    </source>
</evidence>
<feature type="transmembrane region" description="Helical" evidence="12">
    <location>
        <begin position="7"/>
        <end position="29"/>
    </location>
</feature>
<evidence type="ECO:0000256" key="11">
    <source>
        <dbReference type="ARBA" id="ARBA00048134"/>
    </source>
</evidence>
<sequence>MKRYLTLGYGVLCYAVFLASFLYAVGFVGNVVVPRTVDHGITASIGEAVVVNLILLGLFAVQHSVMARPAFKRMWTRVVPQSIERSTYVLMSSLLLGLLYWQWRTMPQVVWHVTAPAGRYVLLTLFWVGWAIVLMSTFMISHVDLFGLRQVYLAWRGEPYRDLPFRTTMFYRVVRHPIMVGFIIAFWATPMMTAGHLLFSLATTGYILIAIQLEEHDLVAGLGAPYQDYRAEVPMMIPGLHPHHHSAGPRHAV</sequence>